<feature type="signal peptide" evidence="9">
    <location>
        <begin position="1"/>
        <end position="22"/>
    </location>
</feature>
<comment type="catalytic activity">
    <reaction evidence="1">
        <text>[protein]-peptidylproline (omega=180) = [protein]-peptidylproline (omega=0)</text>
        <dbReference type="Rhea" id="RHEA:16237"/>
        <dbReference type="Rhea" id="RHEA-COMP:10747"/>
        <dbReference type="Rhea" id="RHEA-COMP:10748"/>
        <dbReference type="ChEBI" id="CHEBI:83833"/>
        <dbReference type="ChEBI" id="CHEBI:83834"/>
        <dbReference type="EC" id="5.2.1.8"/>
    </reaction>
</comment>
<evidence type="ECO:0000256" key="3">
    <source>
        <dbReference type="ARBA" id="ARBA00013194"/>
    </source>
</evidence>
<dbReference type="HOGENOM" id="CLU_034646_1_3_5"/>
<evidence type="ECO:0000313" key="12">
    <source>
        <dbReference type="Proteomes" id="UP000006377"/>
    </source>
</evidence>
<dbReference type="EMBL" id="CP000774">
    <property type="protein sequence ID" value="ABS63350.1"/>
    <property type="molecule type" value="Genomic_DNA"/>
</dbReference>
<dbReference type="SUPFAM" id="SSF109998">
    <property type="entry name" value="Triger factor/SurA peptide-binding domain-like"/>
    <property type="match status" value="1"/>
</dbReference>
<evidence type="ECO:0000256" key="6">
    <source>
        <dbReference type="ARBA" id="ARBA00030642"/>
    </source>
</evidence>
<reference evidence="11 12" key="1">
    <citation type="journal article" date="2011" name="Stand. Genomic Sci.">
        <title>Complete genome sequence of Parvibaculum lavamentivorans type strain (DS-1(T)).</title>
        <authorList>
            <person name="Schleheck D."/>
            <person name="Weiss M."/>
            <person name="Pitluck S."/>
            <person name="Bruce D."/>
            <person name="Land M.L."/>
            <person name="Han S."/>
            <person name="Saunders E."/>
            <person name="Tapia R."/>
            <person name="Detter C."/>
            <person name="Brettin T."/>
            <person name="Han J."/>
            <person name="Woyke T."/>
            <person name="Goodwin L."/>
            <person name="Pennacchio L."/>
            <person name="Nolan M."/>
            <person name="Cook A.M."/>
            <person name="Kjelleberg S."/>
            <person name="Thomas T."/>
        </authorList>
    </citation>
    <scope>NUCLEOTIDE SEQUENCE [LARGE SCALE GENOMIC DNA]</scope>
    <source>
        <strain evidence="12">DS-1 / DSM 13023 / NCIMB 13966</strain>
    </source>
</reference>
<dbReference type="GO" id="GO:0003755">
    <property type="term" value="F:peptidyl-prolyl cis-trans isomerase activity"/>
    <property type="evidence" value="ECO:0007669"/>
    <property type="project" value="UniProtKB-KW"/>
</dbReference>
<evidence type="ECO:0000256" key="5">
    <source>
        <dbReference type="ARBA" id="ARBA00023110"/>
    </source>
</evidence>
<sequence>MPVFRPAALALILSFAAAPAFAQKDEPSADEPIATVNGTPISYSDVALADEEMGAALARLEPDVRFQYLLGMLIDRRVVALAAKEKHVDDDPQVKRRQDYFNEKALRDVYWVQLMQDKVTDEAAKAYYEKNIAGAPAEQEAHARHILVQDKAKAAEIAAEIEGGKGFEEAAKEYSQDPGSADGGDLGWFKRDEMVPEFGEAVFSMKPGEVSAPVQTQFGWHLIQLVELRDVPKPTYEEAHEEIIRQLARQEGQKLMEKLRTDAKIEIIGAESAAAPSGGRPQIVPAE</sequence>
<dbReference type="STRING" id="402881.Plav_1731"/>
<dbReference type="Gene3D" id="3.10.50.40">
    <property type="match status" value="1"/>
</dbReference>
<keyword evidence="8 11" id="KW-0413">Isomerase</keyword>
<dbReference type="eggNOG" id="COG0760">
    <property type="taxonomic scope" value="Bacteria"/>
</dbReference>
<gene>
    <name evidence="11" type="ordered locus">Plav_1731</name>
</gene>
<feature type="chain" id="PRO_5002709642" description="Parvulin-like PPIase" evidence="9">
    <location>
        <begin position="23"/>
        <end position="287"/>
    </location>
</feature>
<dbReference type="AlphaFoldDB" id="A7HTW7"/>
<evidence type="ECO:0000259" key="10">
    <source>
        <dbReference type="PROSITE" id="PS50198"/>
    </source>
</evidence>
<evidence type="ECO:0000313" key="11">
    <source>
        <dbReference type="EMBL" id="ABS63350.1"/>
    </source>
</evidence>
<dbReference type="SUPFAM" id="SSF54534">
    <property type="entry name" value="FKBP-like"/>
    <property type="match status" value="1"/>
</dbReference>
<accession>A7HTW7</accession>
<proteinExistence type="inferred from homology"/>
<keyword evidence="5 8" id="KW-0697">Rotamase</keyword>
<dbReference type="InterPro" id="IPR027304">
    <property type="entry name" value="Trigger_fact/SurA_dom_sf"/>
</dbReference>
<dbReference type="PROSITE" id="PS50198">
    <property type="entry name" value="PPIC_PPIASE_2"/>
    <property type="match status" value="1"/>
</dbReference>
<keyword evidence="12" id="KW-1185">Reference proteome</keyword>
<organism evidence="11 12">
    <name type="scientific">Parvibaculum lavamentivorans (strain DS-1 / DSM 13023 / NCIMB 13966)</name>
    <dbReference type="NCBI Taxonomy" id="402881"/>
    <lineage>
        <taxon>Bacteria</taxon>
        <taxon>Pseudomonadati</taxon>
        <taxon>Pseudomonadota</taxon>
        <taxon>Alphaproteobacteria</taxon>
        <taxon>Hyphomicrobiales</taxon>
        <taxon>Parvibaculaceae</taxon>
        <taxon>Parvibaculum</taxon>
    </lineage>
</organism>
<protein>
    <recommendedName>
        <fullName evidence="4">Parvulin-like PPIase</fullName>
        <ecNumber evidence="3">5.2.1.8</ecNumber>
    </recommendedName>
    <alternativeName>
        <fullName evidence="6">Peptidyl-prolyl cis-trans isomerase plp</fullName>
    </alternativeName>
    <alternativeName>
        <fullName evidence="7">Rotamase plp</fullName>
    </alternativeName>
</protein>
<feature type="domain" description="PpiC" evidence="10">
    <location>
        <begin position="138"/>
        <end position="227"/>
    </location>
</feature>
<evidence type="ECO:0000256" key="7">
    <source>
        <dbReference type="ARBA" id="ARBA00031484"/>
    </source>
</evidence>
<dbReference type="RefSeq" id="WP_012110643.1">
    <property type="nucleotide sequence ID" value="NC_009719.1"/>
</dbReference>
<dbReference type="PANTHER" id="PTHR47245:SF2">
    <property type="entry name" value="PEPTIDYL-PROLYL CIS-TRANS ISOMERASE HP_0175-RELATED"/>
    <property type="match status" value="1"/>
</dbReference>
<dbReference type="KEGG" id="pla:Plav_1731"/>
<dbReference type="Proteomes" id="UP000006377">
    <property type="component" value="Chromosome"/>
</dbReference>
<evidence type="ECO:0000256" key="9">
    <source>
        <dbReference type="SAM" id="SignalP"/>
    </source>
</evidence>
<dbReference type="InterPro" id="IPR000297">
    <property type="entry name" value="PPIase_PpiC"/>
</dbReference>
<dbReference type="InterPro" id="IPR046357">
    <property type="entry name" value="PPIase_dom_sf"/>
</dbReference>
<dbReference type="PANTHER" id="PTHR47245">
    <property type="entry name" value="PEPTIDYLPROLYL ISOMERASE"/>
    <property type="match status" value="1"/>
</dbReference>
<evidence type="ECO:0000256" key="4">
    <source>
        <dbReference type="ARBA" id="ARBA00018370"/>
    </source>
</evidence>
<dbReference type="EC" id="5.2.1.8" evidence="3"/>
<evidence type="ECO:0000256" key="2">
    <source>
        <dbReference type="ARBA" id="ARBA00007656"/>
    </source>
</evidence>
<evidence type="ECO:0000256" key="1">
    <source>
        <dbReference type="ARBA" id="ARBA00000971"/>
    </source>
</evidence>
<keyword evidence="9" id="KW-0732">Signal</keyword>
<dbReference type="InterPro" id="IPR050245">
    <property type="entry name" value="PrsA_foldase"/>
</dbReference>
<comment type="similarity">
    <text evidence="2">Belongs to the PpiC/parvulin rotamase family.</text>
</comment>
<dbReference type="Pfam" id="PF13616">
    <property type="entry name" value="Rotamase_3"/>
    <property type="match status" value="1"/>
</dbReference>
<evidence type="ECO:0000256" key="8">
    <source>
        <dbReference type="PROSITE-ProRule" id="PRU00278"/>
    </source>
</evidence>
<name>A7HTW7_PARL1</name>